<protein>
    <recommendedName>
        <fullName evidence="3">Transposase</fullName>
    </recommendedName>
</protein>
<dbReference type="RefSeq" id="WP_020816290.1">
    <property type="nucleotide sequence ID" value="NZ_ATAY01000069.1"/>
</dbReference>
<accession>U4QZ72</accession>
<name>U4QZ72_9FIRM</name>
<sequence length="42" mass="4804">MTKKEILDEVIEILIKRALEEKTINSRGEKENGVYSSSGYCK</sequence>
<dbReference type="AlphaFoldDB" id="U4QZ72"/>
<dbReference type="PATRIC" id="fig|1330534.3.peg.2803"/>
<comment type="caution">
    <text evidence="1">The sequence shown here is derived from an EMBL/GenBank/DDBJ whole genome shotgun (WGS) entry which is preliminary data.</text>
</comment>
<reference evidence="1 2" key="1">
    <citation type="journal article" date="2013" name="Genome Announc.">
        <title>Draft Genome Sequence of the Cellulolytic Bacterium Clostridium papyrosolvens C7 (ATCC 700395).</title>
        <authorList>
            <person name="Zepeda V."/>
            <person name="Dassa B."/>
            <person name="Borovok I."/>
            <person name="Lamed R."/>
            <person name="Bayer E.A."/>
            <person name="Cate J.H."/>
        </authorList>
    </citation>
    <scope>NUCLEOTIDE SEQUENCE [LARGE SCALE GENOMIC DNA]</scope>
    <source>
        <strain evidence="1 2">C7</strain>
    </source>
</reference>
<proteinExistence type="predicted"/>
<dbReference type="EMBL" id="ATAY01000069">
    <property type="protein sequence ID" value="EPR10255.1"/>
    <property type="molecule type" value="Genomic_DNA"/>
</dbReference>
<dbReference type="Proteomes" id="UP000016860">
    <property type="component" value="Unassembled WGS sequence"/>
</dbReference>
<dbReference type="STRING" id="1330534.L323_14145"/>
<gene>
    <name evidence="1" type="ORF">L323_14145</name>
</gene>
<organism evidence="1 2">
    <name type="scientific">Ruminiclostridium papyrosolvens C7</name>
    <dbReference type="NCBI Taxonomy" id="1330534"/>
    <lineage>
        <taxon>Bacteria</taxon>
        <taxon>Bacillati</taxon>
        <taxon>Bacillota</taxon>
        <taxon>Clostridia</taxon>
        <taxon>Eubacteriales</taxon>
        <taxon>Oscillospiraceae</taxon>
        <taxon>Ruminiclostridium</taxon>
    </lineage>
</organism>
<evidence type="ECO:0000313" key="1">
    <source>
        <dbReference type="EMBL" id="EPR10255.1"/>
    </source>
</evidence>
<evidence type="ECO:0000313" key="2">
    <source>
        <dbReference type="Proteomes" id="UP000016860"/>
    </source>
</evidence>
<evidence type="ECO:0008006" key="3">
    <source>
        <dbReference type="Google" id="ProtNLM"/>
    </source>
</evidence>